<evidence type="ECO:0000313" key="3">
    <source>
        <dbReference type="Proteomes" id="UP000292346"/>
    </source>
</evidence>
<protein>
    <submittedName>
        <fullName evidence="2">Uncharacterized protein</fullName>
    </submittedName>
</protein>
<feature type="transmembrane region" description="Helical" evidence="1">
    <location>
        <begin position="74"/>
        <end position="95"/>
    </location>
</feature>
<name>A0A4R0HAK1_9ACTN</name>
<dbReference type="OrthoDB" id="3831361at2"/>
<feature type="transmembrane region" description="Helical" evidence="1">
    <location>
        <begin position="20"/>
        <end position="38"/>
    </location>
</feature>
<proteinExistence type="predicted"/>
<feature type="transmembrane region" description="Helical" evidence="1">
    <location>
        <begin position="165"/>
        <end position="183"/>
    </location>
</feature>
<evidence type="ECO:0000256" key="1">
    <source>
        <dbReference type="SAM" id="Phobius"/>
    </source>
</evidence>
<feature type="transmembrane region" description="Helical" evidence="1">
    <location>
        <begin position="107"/>
        <end position="126"/>
    </location>
</feature>
<gene>
    <name evidence="2" type="ORF">E0H45_27225</name>
</gene>
<dbReference type="Proteomes" id="UP000292346">
    <property type="component" value="Unassembled WGS sequence"/>
</dbReference>
<dbReference type="AlphaFoldDB" id="A0A4R0HAK1"/>
<keyword evidence="1" id="KW-0812">Transmembrane</keyword>
<evidence type="ECO:0000313" key="2">
    <source>
        <dbReference type="EMBL" id="TCC05702.1"/>
    </source>
</evidence>
<keyword evidence="1" id="KW-1133">Transmembrane helix</keyword>
<keyword evidence="1" id="KW-0472">Membrane</keyword>
<feature type="transmembrane region" description="Helical" evidence="1">
    <location>
        <begin position="189"/>
        <end position="207"/>
    </location>
</feature>
<comment type="caution">
    <text evidence="2">The sequence shown here is derived from an EMBL/GenBank/DDBJ whole genome shotgun (WGS) entry which is preliminary data.</text>
</comment>
<reference evidence="2 3" key="1">
    <citation type="submission" date="2019-02" db="EMBL/GenBank/DDBJ databases">
        <title>Kribbella capetownensis sp. nov. and Kribbella speibonae sp. nov., isolated from soil.</title>
        <authorList>
            <person name="Curtis S.M."/>
            <person name="Norton I."/>
            <person name="Everest G.J."/>
            <person name="Meyers P.R."/>
        </authorList>
    </citation>
    <scope>NUCLEOTIDE SEQUENCE [LARGE SCALE GENOMIC DNA]</scope>
    <source>
        <strain evidence="2 3">KCTC 29219</strain>
    </source>
</reference>
<dbReference type="EMBL" id="SJJZ01000003">
    <property type="protein sequence ID" value="TCC05702.1"/>
    <property type="molecule type" value="Genomic_DNA"/>
</dbReference>
<organism evidence="2 3">
    <name type="scientific">Kribbella soli</name>
    <dbReference type="NCBI Taxonomy" id="1124743"/>
    <lineage>
        <taxon>Bacteria</taxon>
        <taxon>Bacillati</taxon>
        <taxon>Actinomycetota</taxon>
        <taxon>Actinomycetes</taxon>
        <taxon>Propionibacteriales</taxon>
        <taxon>Kribbellaceae</taxon>
        <taxon>Kribbella</taxon>
    </lineage>
</organism>
<dbReference type="RefSeq" id="WP_131342503.1">
    <property type="nucleotide sequence ID" value="NZ_SJJZ01000003.1"/>
</dbReference>
<feature type="transmembrane region" description="Helical" evidence="1">
    <location>
        <begin position="138"/>
        <end position="158"/>
    </location>
</feature>
<accession>A0A4R0HAK1</accession>
<sequence>MTAPRLDLRRRPTKPAGNLFRVTAAVSFLSLLVLWAAYEWWPSPGFESCHRTAGGEPCPPSVDSIGSALDPPQLILVTAVVELVAIGCYLALAAARRTLDLRTGLRWSPVAVAVIALAVGGFGWLMDGGDLNSFGSVAPGFVLLFALWLLTPLVLYGIHRGDRGAVIPVAIGLAPTAACNAVVVQDDPAGALPAVMLVVAVLTVVVVRRRQ</sequence>
<keyword evidence="3" id="KW-1185">Reference proteome</keyword>